<name>A0A1G9QQI9_9ACTN</name>
<dbReference type="PANTHER" id="PTHR43289:SF34">
    <property type="entry name" value="SERINE_THREONINE-PROTEIN KINASE YBDM-RELATED"/>
    <property type="match status" value="1"/>
</dbReference>
<feature type="compositionally biased region" description="Pro residues" evidence="5">
    <location>
        <begin position="413"/>
        <end position="423"/>
    </location>
</feature>
<dbReference type="AlphaFoldDB" id="A0A1G9QQI9"/>
<dbReference type="Proteomes" id="UP000198683">
    <property type="component" value="Unassembled WGS sequence"/>
</dbReference>
<dbReference type="Gene3D" id="1.10.510.10">
    <property type="entry name" value="Transferase(Phosphotransferase) domain 1"/>
    <property type="match status" value="1"/>
</dbReference>
<keyword evidence="2" id="KW-0547">Nucleotide-binding</keyword>
<dbReference type="RefSeq" id="WP_090773692.1">
    <property type="nucleotide sequence ID" value="NZ_FNFB01000040.1"/>
</dbReference>
<keyword evidence="4" id="KW-0067">ATP-binding</keyword>
<evidence type="ECO:0000313" key="8">
    <source>
        <dbReference type="Proteomes" id="UP000198683"/>
    </source>
</evidence>
<dbReference type="Gene3D" id="2.80.10.50">
    <property type="match status" value="1"/>
</dbReference>
<feature type="domain" description="Protein kinase" evidence="6">
    <location>
        <begin position="16"/>
        <end position="274"/>
    </location>
</feature>
<evidence type="ECO:0000256" key="4">
    <source>
        <dbReference type="ARBA" id="ARBA00022840"/>
    </source>
</evidence>
<feature type="region of interest" description="Disordered" evidence="5">
    <location>
        <begin position="265"/>
        <end position="285"/>
    </location>
</feature>
<dbReference type="InterPro" id="IPR000772">
    <property type="entry name" value="Ricin_B_lectin"/>
</dbReference>
<evidence type="ECO:0000256" key="3">
    <source>
        <dbReference type="ARBA" id="ARBA00022777"/>
    </source>
</evidence>
<dbReference type="PANTHER" id="PTHR43289">
    <property type="entry name" value="MITOGEN-ACTIVATED PROTEIN KINASE KINASE KINASE 20-RELATED"/>
    <property type="match status" value="1"/>
</dbReference>
<dbReference type="STRING" id="683260.SAMN05421874_14023"/>
<organism evidence="7 8">
    <name type="scientific">Nonomuraea maritima</name>
    <dbReference type="NCBI Taxonomy" id="683260"/>
    <lineage>
        <taxon>Bacteria</taxon>
        <taxon>Bacillati</taxon>
        <taxon>Actinomycetota</taxon>
        <taxon>Actinomycetes</taxon>
        <taxon>Streptosporangiales</taxon>
        <taxon>Streptosporangiaceae</taxon>
        <taxon>Nonomuraea</taxon>
    </lineage>
</organism>
<dbReference type="GO" id="GO:0005524">
    <property type="term" value="F:ATP binding"/>
    <property type="evidence" value="ECO:0007669"/>
    <property type="project" value="UniProtKB-KW"/>
</dbReference>
<dbReference type="SMART" id="SM00220">
    <property type="entry name" value="S_TKc"/>
    <property type="match status" value="1"/>
</dbReference>
<dbReference type="InterPro" id="IPR000719">
    <property type="entry name" value="Prot_kinase_dom"/>
</dbReference>
<keyword evidence="1" id="KW-0808">Transferase</keyword>
<dbReference type="GO" id="GO:0004674">
    <property type="term" value="F:protein serine/threonine kinase activity"/>
    <property type="evidence" value="ECO:0007669"/>
    <property type="project" value="UniProtKB-KW"/>
</dbReference>
<evidence type="ECO:0000256" key="1">
    <source>
        <dbReference type="ARBA" id="ARBA00022679"/>
    </source>
</evidence>
<dbReference type="PROSITE" id="PS00108">
    <property type="entry name" value="PROTEIN_KINASE_ST"/>
    <property type="match status" value="1"/>
</dbReference>
<evidence type="ECO:0000313" key="7">
    <source>
        <dbReference type="EMBL" id="SDM13302.1"/>
    </source>
</evidence>
<dbReference type="Gene3D" id="3.30.200.20">
    <property type="entry name" value="Phosphorylase Kinase, domain 1"/>
    <property type="match status" value="1"/>
</dbReference>
<dbReference type="SUPFAM" id="SSF50370">
    <property type="entry name" value="Ricin B-like lectins"/>
    <property type="match status" value="1"/>
</dbReference>
<feature type="region of interest" description="Disordered" evidence="5">
    <location>
        <begin position="327"/>
        <end position="428"/>
    </location>
</feature>
<dbReference type="Pfam" id="PF00652">
    <property type="entry name" value="Ricin_B_lectin"/>
    <property type="match status" value="1"/>
</dbReference>
<dbReference type="PROSITE" id="PS50231">
    <property type="entry name" value="RICIN_B_LECTIN"/>
    <property type="match status" value="1"/>
</dbReference>
<sequence length="549" mass="56707">MAESLTEDDPRHLGAYELLGRLGEGAQGVVYLGRSPDGAPVAVKLLHARLTGDADARARFLGEVSMARRVARFCTAPVLHADLAGNQPYIVSEYVPGPSLRQLVETEGPRRGASLERLAISTATALAAIHQAGILHRDLKPANVLMGPEGPVVIDFGVARALDKPGSTATGETLGTPSYLAPEQLSGGEVTAAADVFAWGVTMVFAASGTPAFGADTIPAVMNRILNQQPDLSALDGRLRDVVTACLSKDPARRPTAEEILARLRGHAAGHPESTQSSRTGRGTTGRAAIALSTAALAVAGVLVAAAVALGPAAPSASVTAASSAALATSPTGHASSVRPARTRSREAVRPARTRSEQAPRRRPSTYAADPVRTTASHRPTARATTLRTRRATPGTTAPRTAASTPAAKSPGTPTPTPPPPAPGRAIVGMGSHRCIDVRDGAQVNGTPLQLWDCTGARWQRWELRSDGTARSMGLCMEVAGGSTADGATIQVAACDGSGGQQFVLNAAHDLVNTRADKCVDAKDKGTSNGVRLQLWSCAGTANQKWTLG</sequence>
<dbReference type="InterPro" id="IPR035992">
    <property type="entry name" value="Ricin_B-like_lectins"/>
</dbReference>
<evidence type="ECO:0000259" key="6">
    <source>
        <dbReference type="PROSITE" id="PS50011"/>
    </source>
</evidence>
<reference evidence="7 8" key="1">
    <citation type="submission" date="2016-10" db="EMBL/GenBank/DDBJ databases">
        <authorList>
            <person name="de Groot N.N."/>
        </authorList>
    </citation>
    <scope>NUCLEOTIDE SEQUENCE [LARGE SCALE GENOMIC DNA]</scope>
    <source>
        <strain evidence="7 8">CGMCC 4.5681</strain>
    </source>
</reference>
<accession>A0A1G9QQI9</accession>
<dbReference type="SUPFAM" id="SSF56112">
    <property type="entry name" value="Protein kinase-like (PK-like)"/>
    <property type="match status" value="1"/>
</dbReference>
<feature type="compositionally biased region" description="Basic and acidic residues" evidence="5">
    <location>
        <begin position="344"/>
        <end position="360"/>
    </location>
</feature>
<feature type="compositionally biased region" description="Low complexity" evidence="5">
    <location>
        <begin position="382"/>
        <end position="412"/>
    </location>
</feature>
<keyword evidence="8" id="KW-1185">Reference proteome</keyword>
<dbReference type="InterPro" id="IPR011009">
    <property type="entry name" value="Kinase-like_dom_sf"/>
</dbReference>
<dbReference type="CDD" id="cd14014">
    <property type="entry name" value="STKc_PknB_like"/>
    <property type="match status" value="1"/>
</dbReference>
<evidence type="ECO:0000256" key="2">
    <source>
        <dbReference type="ARBA" id="ARBA00022741"/>
    </source>
</evidence>
<dbReference type="PROSITE" id="PS50011">
    <property type="entry name" value="PROTEIN_KINASE_DOM"/>
    <property type="match status" value="1"/>
</dbReference>
<keyword evidence="7" id="KW-0723">Serine/threonine-protein kinase</keyword>
<evidence type="ECO:0000256" key="5">
    <source>
        <dbReference type="SAM" id="MobiDB-lite"/>
    </source>
</evidence>
<proteinExistence type="predicted"/>
<dbReference type="OrthoDB" id="3915799at2"/>
<dbReference type="SMART" id="SM00458">
    <property type="entry name" value="RICIN"/>
    <property type="match status" value="1"/>
</dbReference>
<dbReference type="EMBL" id="FNFB01000040">
    <property type="protein sequence ID" value="SDM13302.1"/>
    <property type="molecule type" value="Genomic_DNA"/>
</dbReference>
<keyword evidence="3 7" id="KW-0418">Kinase</keyword>
<protein>
    <submittedName>
        <fullName evidence="7">Serine/threonine protein kinase</fullName>
    </submittedName>
</protein>
<gene>
    <name evidence="7" type="ORF">SAMN05421874_14023</name>
</gene>
<dbReference type="InterPro" id="IPR008271">
    <property type="entry name" value="Ser/Thr_kinase_AS"/>
</dbReference>
<dbReference type="Pfam" id="PF00069">
    <property type="entry name" value="Pkinase"/>
    <property type="match status" value="1"/>
</dbReference>
<feature type="compositionally biased region" description="Low complexity" evidence="5">
    <location>
        <begin position="274"/>
        <end position="285"/>
    </location>
</feature>